<dbReference type="Gene3D" id="3.90.76.10">
    <property type="entry name" value="Dipeptide-binding Protein, Domain 1"/>
    <property type="match status" value="1"/>
</dbReference>
<dbReference type="Gene3D" id="3.10.105.10">
    <property type="entry name" value="Dipeptide-binding Protein, Domain 3"/>
    <property type="match status" value="1"/>
</dbReference>
<accession>A1VTZ7</accession>
<feature type="domain" description="Solute-binding protein family 5" evidence="1">
    <location>
        <begin position="114"/>
        <end position="480"/>
    </location>
</feature>
<evidence type="ECO:0000259" key="1">
    <source>
        <dbReference type="Pfam" id="PF00496"/>
    </source>
</evidence>
<evidence type="ECO:0000313" key="3">
    <source>
        <dbReference type="Proteomes" id="UP000000644"/>
    </source>
</evidence>
<reference evidence="3" key="1">
    <citation type="journal article" date="2009" name="Environ. Microbiol.">
        <title>The genome of Polaromonas naphthalenivorans strain CJ2, isolated from coal tar-contaminated sediment, reveals physiological and metabolic versatility and evolution through extensive horizontal gene transfer.</title>
        <authorList>
            <person name="Yagi J.M."/>
            <person name="Sims D."/>
            <person name="Brettin T."/>
            <person name="Bruce D."/>
            <person name="Madsen E.L."/>
        </authorList>
    </citation>
    <scope>NUCLEOTIDE SEQUENCE [LARGE SCALE GENOMIC DNA]</scope>
    <source>
        <strain evidence="3">CJ2</strain>
    </source>
</reference>
<dbReference type="HOGENOM" id="CLU_017028_7_2_4"/>
<dbReference type="GO" id="GO:0015833">
    <property type="term" value="P:peptide transport"/>
    <property type="evidence" value="ECO:0007669"/>
    <property type="project" value="TreeGrafter"/>
</dbReference>
<dbReference type="PANTHER" id="PTHR30290">
    <property type="entry name" value="PERIPLASMIC BINDING COMPONENT OF ABC TRANSPORTER"/>
    <property type="match status" value="1"/>
</dbReference>
<dbReference type="Proteomes" id="UP000000644">
    <property type="component" value="Chromosome"/>
</dbReference>
<protein>
    <submittedName>
        <fullName evidence="2">Extracellular solute-binding protein, family 5</fullName>
    </submittedName>
</protein>
<dbReference type="eggNOG" id="COG0747">
    <property type="taxonomic scope" value="Bacteria"/>
</dbReference>
<proteinExistence type="predicted"/>
<dbReference type="GO" id="GO:0030288">
    <property type="term" value="C:outer membrane-bounded periplasmic space"/>
    <property type="evidence" value="ECO:0007669"/>
    <property type="project" value="UniProtKB-ARBA"/>
</dbReference>
<dbReference type="PIRSF" id="PIRSF002741">
    <property type="entry name" value="MppA"/>
    <property type="match status" value="1"/>
</dbReference>
<dbReference type="GO" id="GO:0043190">
    <property type="term" value="C:ATP-binding cassette (ABC) transporter complex"/>
    <property type="evidence" value="ECO:0007669"/>
    <property type="project" value="InterPro"/>
</dbReference>
<dbReference type="Pfam" id="PF00496">
    <property type="entry name" value="SBP_bac_5"/>
    <property type="match status" value="1"/>
</dbReference>
<dbReference type="CDD" id="cd08512">
    <property type="entry name" value="PBP2_NikA_DppA_OppA_like_7"/>
    <property type="match status" value="1"/>
</dbReference>
<evidence type="ECO:0000313" key="2">
    <source>
        <dbReference type="EMBL" id="ABM39125.1"/>
    </source>
</evidence>
<dbReference type="STRING" id="365044.Pnap_3829"/>
<dbReference type="InterPro" id="IPR039424">
    <property type="entry name" value="SBP_5"/>
</dbReference>
<dbReference type="PANTHER" id="PTHR30290:SF34">
    <property type="entry name" value="ABC TRANSPORTER, PERIPLASMIC OLIGO-PEPTIDE BINDING PROTEIN, PUTATIVE-RELATED"/>
    <property type="match status" value="1"/>
</dbReference>
<dbReference type="Gene3D" id="3.40.190.10">
    <property type="entry name" value="Periplasmic binding protein-like II"/>
    <property type="match status" value="1"/>
</dbReference>
<organism evidence="2 3">
    <name type="scientific">Polaromonas naphthalenivorans (strain CJ2)</name>
    <dbReference type="NCBI Taxonomy" id="365044"/>
    <lineage>
        <taxon>Bacteria</taxon>
        <taxon>Pseudomonadati</taxon>
        <taxon>Pseudomonadota</taxon>
        <taxon>Betaproteobacteria</taxon>
        <taxon>Burkholderiales</taxon>
        <taxon>Comamonadaceae</taxon>
        <taxon>Polaromonas</taxon>
    </lineage>
</organism>
<dbReference type="SUPFAM" id="SSF53850">
    <property type="entry name" value="Periplasmic binding protein-like II"/>
    <property type="match status" value="1"/>
</dbReference>
<name>A1VTZ7_POLNA</name>
<dbReference type="RefSeq" id="WP_011803191.1">
    <property type="nucleotide sequence ID" value="NC_008781.1"/>
</dbReference>
<dbReference type="InterPro" id="IPR030678">
    <property type="entry name" value="Peptide/Ni-bd"/>
</dbReference>
<dbReference type="OrthoDB" id="9801799at2"/>
<sequence length="569" mass="62639">MNGGYRHASCVQGHRQLAQTHLKETILATLNSLSASLPSFSRRVLCASATAALLLCHGAGALAATPKDTLVVAFAFDDIITMDPAEAFELSAGEIMGNTYDRLVRLDINDPSRLVGDVAKSWTVSPDGKTYTFELKPGLKFASGNALTADEVAYSLHRAVTLDKSPAFILTQFGFSKDNVKDKIKAAGPLTVTIETDKAYAPTFVLNCLTANIGAIVDKKLVMSKEQNGDWGYAWLKTNYAGSGPLKLREWRANEIVALERNDNHYGDKPKLARVIYRHVKEAATQRLLLEKGDIDIARNLSPQDIAALSANKDIKLVSAPKGTVYYISLNQKNPTLAKPEVREALKWLVDYSAIGDTLIKNIGVVHQNFLPLGLLGASKENPYKLDVAKAKALLAKAGVPKGFKVTIDMRTVQPVQGITEAFQQTAKLAGIDVEIIPGDGKQVLTKYRGRTHDMYIGQWGSDYWDPHSNADTFTRNPDNADDAKAKPLSWRNAWAIPELTKKSDAAVLERDAGKRKKMYEELQAEFRKTSPFIMLYQQTEVAAYRSNVDGLKLGPTFDTNYMFKVAKR</sequence>
<dbReference type="GO" id="GO:1904680">
    <property type="term" value="F:peptide transmembrane transporter activity"/>
    <property type="evidence" value="ECO:0007669"/>
    <property type="project" value="TreeGrafter"/>
</dbReference>
<dbReference type="AlphaFoldDB" id="A1VTZ7"/>
<dbReference type="InterPro" id="IPR000914">
    <property type="entry name" value="SBP_5_dom"/>
</dbReference>
<keyword evidence="3" id="KW-1185">Reference proteome</keyword>
<dbReference type="KEGG" id="pna:Pnap_3829"/>
<dbReference type="EMBL" id="CP000529">
    <property type="protein sequence ID" value="ABM39125.1"/>
    <property type="molecule type" value="Genomic_DNA"/>
</dbReference>
<gene>
    <name evidence="2" type="ordered locus">Pnap_3829</name>
</gene>